<dbReference type="InterPro" id="IPR045216">
    <property type="entry name" value="CK2_alpha"/>
</dbReference>
<accession>G0R2C7</accession>
<dbReference type="GO" id="GO:0005634">
    <property type="term" value="C:nucleus"/>
    <property type="evidence" value="ECO:0007669"/>
    <property type="project" value="TreeGrafter"/>
</dbReference>
<evidence type="ECO:0000256" key="8">
    <source>
        <dbReference type="ARBA" id="ARBA00048679"/>
    </source>
</evidence>
<reference evidence="9 10" key="1">
    <citation type="submission" date="2011-07" db="EMBL/GenBank/DDBJ databases">
        <authorList>
            <person name="Coyne R."/>
            <person name="Brami D."/>
            <person name="Johnson J."/>
            <person name="Hostetler J."/>
            <person name="Hannick L."/>
            <person name="Clark T."/>
            <person name="Cassidy-Hanley D."/>
            <person name="Inman J."/>
        </authorList>
    </citation>
    <scope>NUCLEOTIDE SEQUENCE [LARGE SCALE GENOMIC DNA]</scope>
    <source>
        <strain evidence="9 10">G5</strain>
    </source>
</reference>
<comment type="catalytic activity">
    <reaction evidence="7">
        <text>L-threonyl-[protein] + ATP = O-phospho-L-threonyl-[protein] + ADP + H(+)</text>
        <dbReference type="Rhea" id="RHEA:46608"/>
        <dbReference type="Rhea" id="RHEA-COMP:11060"/>
        <dbReference type="Rhea" id="RHEA-COMP:11605"/>
        <dbReference type="ChEBI" id="CHEBI:15378"/>
        <dbReference type="ChEBI" id="CHEBI:30013"/>
        <dbReference type="ChEBI" id="CHEBI:30616"/>
        <dbReference type="ChEBI" id="CHEBI:61977"/>
        <dbReference type="ChEBI" id="CHEBI:456216"/>
        <dbReference type="EC" id="2.7.11.1"/>
    </reaction>
</comment>
<keyword evidence="6" id="KW-0067">ATP-binding</keyword>
<dbReference type="STRING" id="857967.G0R2C7"/>
<keyword evidence="10" id="KW-1185">Reference proteome</keyword>
<sequence length="114" mass="13654">MFASMIFKIELFFQGTDNQDQLVKIAKVLGIEDLYKYIKKYDLILDSVYNKILGKYPKKTWNKFINEENKILCNELAIDLLSKMLIYDHAQRKTPKDAMEHSYFDMVRENNYQK</sequence>
<dbReference type="Proteomes" id="UP000008983">
    <property type="component" value="Unassembled WGS sequence"/>
</dbReference>
<dbReference type="Gene3D" id="1.10.510.10">
    <property type="entry name" value="Transferase(Phosphotransferase) domain 1"/>
    <property type="match status" value="1"/>
</dbReference>
<evidence type="ECO:0000256" key="7">
    <source>
        <dbReference type="ARBA" id="ARBA00047899"/>
    </source>
</evidence>
<dbReference type="SUPFAM" id="SSF56112">
    <property type="entry name" value="Protein kinase-like (PK-like)"/>
    <property type="match status" value="1"/>
</dbReference>
<gene>
    <name evidence="9" type="ORF">IMG5_176830</name>
</gene>
<dbReference type="GO" id="GO:0004674">
    <property type="term" value="F:protein serine/threonine kinase activity"/>
    <property type="evidence" value="ECO:0007669"/>
    <property type="project" value="UniProtKB-KW"/>
</dbReference>
<evidence type="ECO:0000313" key="9">
    <source>
        <dbReference type="EMBL" id="EGR28384.1"/>
    </source>
</evidence>
<protein>
    <recommendedName>
        <fullName evidence="1">non-specific serine/threonine protein kinase</fullName>
        <ecNumber evidence="1">2.7.11.1</ecNumber>
    </recommendedName>
</protein>
<dbReference type="RefSeq" id="XP_004027729.1">
    <property type="nucleotide sequence ID" value="XM_004027680.1"/>
</dbReference>
<organism evidence="9 10">
    <name type="scientific">Ichthyophthirius multifiliis</name>
    <name type="common">White spot disease agent</name>
    <name type="synonym">Ich</name>
    <dbReference type="NCBI Taxonomy" id="5932"/>
    <lineage>
        <taxon>Eukaryota</taxon>
        <taxon>Sar</taxon>
        <taxon>Alveolata</taxon>
        <taxon>Ciliophora</taxon>
        <taxon>Intramacronucleata</taxon>
        <taxon>Oligohymenophorea</taxon>
        <taxon>Hymenostomatida</taxon>
        <taxon>Ophryoglenina</taxon>
        <taxon>Ichthyophthirius</taxon>
    </lineage>
</organism>
<keyword evidence="5" id="KW-0418">Kinase</keyword>
<dbReference type="EMBL" id="GL984252">
    <property type="protein sequence ID" value="EGR28384.1"/>
    <property type="molecule type" value="Genomic_DNA"/>
</dbReference>
<dbReference type="GeneID" id="14904461"/>
<dbReference type="PANTHER" id="PTHR24054">
    <property type="entry name" value="CASEIN KINASE II SUBUNIT ALPHA"/>
    <property type="match status" value="1"/>
</dbReference>
<keyword evidence="4" id="KW-0547">Nucleotide-binding</keyword>
<keyword evidence="2" id="KW-0723">Serine/threonine-protein kinase</keyword>
<evidence type="ECO:0000256" key="4">
    <source>
        <dbReference type="ARBA" id="ARBA00022741"/>
    </source>
</evidence>
<dbReference type="PANTHER" id="PTHR24054:SF0">
    <property type="entry name" value="CASEIN KINASE II SUBUNIT ALPHA"/>
    <property type="match status" value="1"/>
</dbReference>
<dbReference type="eggNOG" id="KOG0668">
    <property type="taxonomic scope" value="Eukaryota"/>
</dbReference>
<evidence type="ECO:0000256" key="5">
    <source>
        <dbReference type="ARBA" id="ARBA00022777"/>
    </source>
</evidence>
<evidence type="ECO:0000256" key="1">
    <source>
        <dbReference type="ARBA" id="ARBA00012513"/>
    </source>
</evidence>
<dbReference type="GO" id="GO:0051726">
    <property type="term" value="P:regulation of cell cycle"/>
    <property type="evidence" value="ECO:0007669"/>
    <property type="project" value="TreeGrafter"/>
</dbReference>
<proteinExistence type="predicted"/>
<dbReference type="OrthoDB" id="10254671at2759"/>
<dbReference type="OMA" id="WIFRKEP"/>
<dbReference type="AlphaFoldDB" id="G0R2C7"/>
<comment type="catalytic activity">
    <reaction evidence="8">
        <text>L-seryl-[protein] + ATP = O-phospho-L-seryl-[protein] + ADP + H(+)</text>
        <dbReference type="Rhea" id="RHEA:17989"/>
        <dbReference type="Rhea" id="RHEA-COMP:9863"/>
        <dbReference type="Rhea" id="RHEA-COMP:11604"/>
        <dbReference type="ChEBI" id="CHEBI:15378"/>
        <dbReference type="ChEBI" id="CHEBI:29999"/>
        <dbReference type="ChEBI" id="CHEBI:30616"/>
        <dbReference type="ChEBI" id="CHEBI:83421"/>
        <dbReference type="ChEBI" id="CHEBI:456216"/>
        <dbReference type="EC" id="2.7.11.1"/>
    </reaction>
</comment>
<dbReference type="InterPro" id="IPR011009">
    <property type="entry name" value="Kinase-like_dom_sf"/>
</dbReference>
<dbReference type="GO" id="GO:0005829">
    <property type="term" value="C:cytosol"/>
    <property type="evidence" value="ECO:0007669"/>
    <property type="project" value="TreeGrafter"/>
</dbReference>
<dbReference type="GO" id="GO:0005956">
    <property type="term" value="C:protein kinase CK2 complex"/>
    <property type="evidence" value="ECO:0007669"/>
    <property type="project" value="TreeGrafter"/>
</dbReference>
<keyword evidence="3" id="KW-0808">Transferase</keyword>
<evidence type="ECO:0000313" key="10">
    <source>
        <dbReference type="Proteomes" id="UP000008983"/>
    </source>
</evidence>
<dbReference type="GO" id="GO:0005524">
    <property type="term" value="F:ATP binding"/>
    <property type="evidence" value="ECO:0007669"/>
    <property type="project" value="UniProtKB-KW"/>
</dbReference>
<name>G0R2C7_ICHMU</name>
<dbReference type="InParanoid" id="G0R2C7"/>
<evidence type="ECO:0000256" key="3">
    <source>
        <dbReference type="ARBA" id="ARBA00022679"/>
    </source>
</evidence>
<evidence type="ECO:0000256" key="2">
    <source>
        <dbReference type="ARBA" id="ARBA00022527"/>
    </source>
</evidence>
<dbReference type="EC" id="2.7.11.1" evidence="1"/>
<evidence type="ECO:0000256" key="6">
    <source>
        <dbReference type="ARBA" id="ARBA00022840"/>
    </source>
</evidence>